<evidence type="ECO:0000259" key="5">
    <source>
        <dbReference type="PROSITE" id="PS50987"/>
    </source>
</evidence>
<dbReference type="GO" id="GO:0003677">
    <property type="term" value="F:DNA binding"/>
    <property type="evidence" value="ECO:0007669"/>
    <property type="project" value="UniProtKB-KW"/>
</dbReference>
<dbReference type="SMART" id="SM00418">
    <property type="entry name" value="HTH_ARSR"/>
    <property type="match status" value="1"/>
</dbReference>
<dbReference type="NCBIfam" id="NF033788">
    <property type="entry name" value="HTH_metalloreg"/>
    <property type="match status" value="1"/>
</dbReference>
<dbReference type="InterPro" id="IPR011991">
    <property type="entry name" value="ArsR-like_HTH"/>
</dbReference>
<feature type="region of interest" description="Disordered" evidence="4">
    <location>
        <begin position="97"/>
        <end position="116"/>
    </location>
</feature>
<dbReference type="InterPro" id="IPR051081">
    <property type="entry name" value="HTH_MetalResp_TranReg"/>
</dbReference>
<feature type="domain" description="HTH arsR-type" evidence="5">
    <location>
        <begin position="1"/>
        <end position="95"/>
    </location>
</feature>
<dbReference type="SUPFAM" id="SSF46785">
    <property type="entry name" value="Winged helix' DNA-binding domain"/>
    <property type="match status" value="1"/>
</dbReference>
<organism evidence="6">
    <name type="scientific">marine sediment metagenome</name>
    <dbReference type="NCBI Taxonomy" id="412755"/>
    <lineage>
        <taxon>unclassified sequences</taxon>
        <taxon>metagenomes</taxon>
        <taxon>ecological metagenomes</taxon>
    </lineage>
</organism>
<sequence>MDLQADDFYSALSHPMRLRALVLLQQEGELCVCELTHALALAQPVISRHLAQLKAAGLLLSRRQGLWVYYRVSDALPEWATQVIQTTIVGISNTSPFQDDRQSLQTMSDRPNQTCC</sequence>
<dbReference type="GO" id="GO:0003700">
    <property type="term" value="F:DNA-binding transcription factor activity"/>
    <property type="evidence" value="ECO:0007669"/>
    <property type="project" value="InterPro"/>
</dbReference>
<evidence type="ECO:0000256" key="4">
    <source>
        <dbReference type="SAM" id="MobiDB-lite"/>
    </source>
</evidence>
<keyword evidence="1" id="KW-0805">Transcription regulation</keyword>
<dbReference type="InterPro" id="IPR036390">
    <property type="entry name" value="WH_DNA-bd_sf"/>
</dbReference>
<dbReference type="PRINTS" id="PR00778">
    <property type="entry name" value="HTHARSR"/>
</dbReference>
<evidence type="ECO:0000256" key="1">
    <source>
        <dbReference type="ARBA" id="ARBA00023015"/>
    </source>
</evidence>
<comment type="caution">
    <text evidence="6">The sequence shown here is derived from an EMBL/GenBank/DDBJ whole genome shotgun (WGS) entry which is preliminary data.</text>
</comment>
<keyword evidence="3" id="KW-0804">Transcription</keyword>
<name>A0A0F9NSU6_9ZZZZ</name>
<dbReference type="EMBL" id="LAZR01003750">
    <property type="protein sequence ID" value="KKN15067.1"/>
    <property type="molecule type" value="Genomic_DNA"/>
</dbReference>
<dbReference type="CDD" id="cd00090">
    <property type="entry name" value="HTH_ARSR"/>
    <property type="match status" value="1"/>
</dbReference>
<dbReference type="PANTHER" id="PTHR33154:SF18">
    <property type="entry name" value="ARSENICAL RESISTANCE OPERON REPRESSOR"/>
    <property type="match status" value="1"/>
</dbReference>
<dbReference type="AlphaFoldDB" id="A0A0F9NSU6"/>
<gene>
    <name evidence="6" type="ORF">LCGC14_0989760</name>
</gene>
<keyword evidence="2" id="KW-0238">DNA-binding</keyword>
<protein>
    <recommendedName>
        <fullName evidence="5">HTH arsR-type domain-containing protein</fullName>
    </recommendedName>
</protein>
<accession>A0A0F9NSU6</accession>
<dbReference type="PROSITE" id="PS50987">
    <property type="entry name" value="HTH_ARSR_2"/>
    <property type="match status" value="1"/>
</dbReference>
<evidence type="ECO:0000313" key="6">
    <source>
        <dbReference type="EMBL" id="KKN15067.1"/>
    </source>
</evidence>
<dbReference type="Gene3D" id="1.10.10.10">
    <property type="entry name" value="Winged helix-like DNA-binding domain superfamily/Winged helix DNA-binding domain"/>
    <property type="match status" value="1"/>
</dbReference>
<dbReference type="Pfam" id="PF01022">
    <property type="entry name" value="HTH_5"/>
    <property type="match status" value="1"/>
</dbReference>
<proteinExistence type="predicted"/>
<reference evidence="6" key="1">
    <citation type="journal article" date="2015" name="Nature">
        <title>Complex archaea that bridge the gap between prokaryotes and eukaryotes.</title>
        <authorList>
            <person name="Spang A."/>
            <person name="Saw J.H."/>
            <person name="Jorgensen S.L."/>
            <person name="Zaremba-Niedzwiedzka K."/>
            <person name="Martijn J."/>
            <person name="Lind A.E."/>
            <person name="van Eijk R."/>
            <person name="Schleper C."/>
            <person name="Guy L."/>
            <person name="Ettema T.J."/>
        </authorList>
    </citation>
    <scope>NUCLEOTIDE SEQUENCE</scope>
</reference>
<dbReference type="InterPro" id="IPR036388">
    <property type="entry name" value="WH-like_DNA-bd_sf"/>
</dbReference>
<evidence type="ECO:0000256" key="2">
    <source>
        <dbReference type="ARBA" id="ARBA00023125"/>
    </source>
</evidence>
<dbReference type="PANTHER" id="PTHR33154">
    <property type="entry name" value="TRANSCRIPTIONAL REGULATOR, ARSR FAMILY"/>
    <property type="match status" value="1"/>
</dbReference>
<dbReference type="InterPro" id="IPR001845">
    <property type="entry name" value="HTH_ArsR_DNA-bd_dom"/>
</dbReference>
<evidence type="ECO:0000256" key="3">
    <source>
        <dbReference type="ARBA" id="ARBA00023163"/>
    </source>
</evidence>